<feature type="transmembrane region" description="Helical" evidence="1">
    <location>
        <begin position="12"/>
        <end position="29"/>
    </location>
</feature>
<keyword evidence="1" id="KW-1133">Transmembrane helix</keyword>
<dbReference type="AlphaFoldDB" id="A0A1T5DIT9"/>
<evidence type="ECO:0000256" key="1">
    <source>
        <dbReference type="SAM" id="Phobius"/>
    </source>
</evidence>
<dbReference type="STRING" id="241145.SAMN05660776_2668"/>
<reference evidence="3" key="1">
    <citation type="submission" date="2017-02" db="EMBL/GenBank/DDBJ databases">
        <authorList>
            <person name="Varghese N."/>
            <person name="Submissions S."/>
        </authorList>
    </citation>
    <scope>NUCLEOTIDE SEQUENCE [LARGE SCALE GENOMIC DNA]</scope>
    <source>
        <strain evidence="3">DSM 23405</strain>
    </source>
</reference>
<organism evidence="2 3">
    <name type="scientific">Salegentibacter holothuriorum</name>
    <dbReference type="NCBI Taxonomy" id="241145"/>
    <lineage>
        <taxon>Bacteria</taxon>
        <taxon>Pseudomonadati</taxon>
        <taxon>Bacteroidota</taxon>
        <taxon>Flavobacteriia</taxon>
        <taxon>Flavobacteriales</taxon>
        <taxon>Flavobacteriaceae</taxon>
        <taxon>Salegentibacter</taxon>
    </lineage>
</organism>
<protein>
    <submittedName>
        <fullName evidence="2">Uncharacterized protein</fullName>
    </submittedName>
</protein>
<feature type="transmembrane region" description="Helical" evidence="1">
    <location>
        <begin position="83"/>
        <end position="105"/>
    </location>
</feature>
<dbReference type="RefSeq" id="WP_079721513.1">
    <property type="nucleotide sequence ID" value="NZ_FUYY01000005.1"/>
</dbReference>
<proteinExistence type="predicted"/>
<feature type="transmembrane region" description="Helical" evidence="1">
    <location>
        <begin position="49"/>
        <end position="71"/>
    </location>
</feature>
<accession>A0A1T5DIT9</accession>
<keyword evidence="1" id="KW-0812">Transmembrane</keyword>
<name>A0A1T5DIT9_9FLAO</name>
<feature type="transmembrane region" description="Helical" evidence="1">
    <location>
        <begin position="117"/>
        <end position="137"/>
    </location>
</feature>
<evidence type="ECO:0000313" key="2">
    <source>
        <dbReference type="EMBL" id="SKB71609.1"/>
    </source>
</evidence>
<dbReference type="OrthoDB" id="1366304at2"/>
<dbReference type="EMBL" id="FUYY01000005">
    <property type="protein sequence ID" value="SKB71609.1"/>
    <property type="molecule type" value="Genomic_DNA"/>
</dbReference>
<keyword evidence="1" id="KW-0472">Membrane</keyword>
<sequence>MNKNEILKGSIKTGVINAVINGGIQYFFLKGHGSIPVSVDSITNTNETVLGTAVVLAISIAIILTVVQYFIIKTPKVKFFPTAFWLTLKHAFFTFGIITSLAVLWQRYMGTVEVSLIIALIILGLIAGIVSGIVNYLTIKNCVISEKQTDQLIQ</sequence>
<gene>
    <name evidence="2" type="ORF">SAMN05660776_2668</name>
</gene>
<dbReference type="Proteomes" id="UP000190230">
    <property type="component" value="Unassembled WGS sequence"/>
</dbReference>
<keyword evidence="3" id="KW-1185">Reference proteome</keyword>
<evidence type="ECO:0000313" key="3">
    <source>
        <dbReference type="Proteomes" id="UP000190230"/>
    </source>
</evidence>